<dbReference type="Proteomes" id="UP000681720">
    <property type="component" value="Unassembled WGS sequence"/>
</dbReference>
<reference evidence="2" key="1">
    <citation type="submission" date="2021-02" db="EMBL/GenBank/DDBJ databases">
        <authorList>
            <person name="Nowell W R."/>
        </authorList>
    </citation>
    <scope>NUCLEOTIDE SEQUENCE</scope>
</reference>
<name>A0A8S2P277_9BILA</name>
<feature type="compositionally biased region" description="Polar residues" evidence="1">
    <location>
        <begin position="559"/>
        <end position="577"/>
    </location>
</feature>
<sequence>VEKSKYINIISNACGALEMHIYEHCYKQERNFGEIGNEKVQDSIEGKRKKMDFEHWVNNNGSIKQVYTTASLLQMMVKNNLFFLANEGDAILQECSFFNPSDTAADVKQGTLIDCNFIHSCIARPHLGLHTAIFVCMIGWDGNKIVKSTVTHGSKEINHHTVSMCIGSTGRRWPDLLRELARVQIAGGLHERCTFFCFDVQGDGIEHLQPSAEKEFYSNLYDDLMSVTTQHNQINYSLVQVLCVVKLFGYRIFTWSREAFSYIQPRLNELKANKPCPLIQYPSIFKTKQHMAVRRRFAEHTVRYSCLIQMLFNAIQILKNMNENTTRNGLIDEAFEVEAKYTIMNIFGGAFDRSVAVHKNGVPIRPMKVTLRATTSAVCLVFSLLLPQAILLFNYESDDQDPVNQEAPVNDIKIPNKQQKLIIKIETFVINLDYKFFFKSCITERHFRDKRLLVDNVLSDMVKRKLLHEGHNDKAFFETGRLSHINTYSKFIPTPDDKQRFEDDLLHFYSIHYEDYLKQFQHAALLPPGCRLTDFGREFLRQPPYQKVLKEEVDKKLSKSPNETSSTRGQVTQNSAEVNDDYGNLSMSNRQLKSTTDDFEFHHIDSDDDIMSMALPINDILNEKFSEDLESDKIIAHKELARFETVERSEQLTKTNADEQGGSIRCFYFILHDLLIAILEVMSTTSNLKLLAGKLLLIPSIILTTGLISLYIKVIANDINEALEYLVHKKILKADKYIQSGKRQVEAYFKYVRKTLTAAPYVQLNIDFVKKHIIEKANIDEEASAPSLEQNIGDHLRKKMKPVDED</sequence>
<evidence type="ECO:0000256" key="1">
    <source>
        <dbReference type="SAM" id="MobiDB-lite"/>
    </source>
</evidence>
<feature type="region of interest" description="Disordered" evidence="1">
    <location>
        <begin position="552"/>
        <end position="587"/>
    </location>
</feature>
<evidence type="ECO:0000313" key="4">
    <source>
        <dbReference type="Proteomes" id="UP000681720"/>
    </source>
</evidence>
<proteinExistence type="predicted"/>
<organism evidence="2 4">
    <name type="scientific">Rotaria magnacalcarata</name>
    <dbReference type="NCBI Taxonomy" id="392030"/>
    <lineage>
        <taxon>Eukaryota</taxon>
        <taxon>Metazoa</taxon>
        <taxon>Spiralia</taxon>
        <taxon>Gnathifera</taxon>
        <taxon>Rotifera</taxon>
        <taxon>Eurotatoria</taxon>
        <taxon>Bdelloidea</taxon>
        <taxon>Philodinida</taxon>
        <taxon>Philodinidae</taxon>
        <taxon>Rotaria</taxon>
    </lineage>
</organism>
<dbReference type="Proteomes" id="UP000681967">
    <property type="component" value="Unassembled WGS sequence"/>
</dbReference>
<protein>
    <submittedName>
        <fullName evidence="2">Uncharacterized protein</fullName>
    </submittedName>
</protein>
<evidence type="ECO:0000313" key="2">
    <source>
        <dbReference type="EMBL" id="CAF4032580.1"/>
    </source>
</evidence>
<dbReference type="AlphaFoldDB" id="A0A8S2P277"/>
<dbReference type="EMBL" id="CAJOBH010006997">
    <property type="protein sequence ID" value="CAF4072068.1"/>
    <property type="molecule type" value="Genomic_DNA"/>
</dbReference>
<accession>A0A8S2P277</accession>
<dbReference type="EMBL" id="CAJOBJ010005471">
    <property type="protein sequence ID" value="CAF4032580.1"/>
    <property type="molecule type" value="Genomic_DNA"/>
</dbReference>
<evidence type="ECO:0000313" key="3">
    <source>
        <dbReference type="EMBL" id="CAF4072068.1"/>
    </source>
</evidence>
<feature type="non-terminal residue" evidence="2">
    <location>
        <position position="1"/>
    </location>
</feature>
<gene>
    <name evidence="3" type="ORF">BYL167_LOCUS17579</name>
    <name evidence="2" type="ORF">GIL414_LOCUS13475</name>
</gene>
<comment type="caution">
    <text evidence="2">The sequence shown here is derived from an EMBL/GenBank/DDBJ whole genome shotgun (WGS) entry which is preliminary data.</text>
</comment>